<dbReference type="AlphaFoldDB" id="A0A151ZDB3"/>
<dbReference type="InterPro" id="IPR019576">
    <property type="entry name" value="Pyridoxamine_oxidase_dimer_C"/>
</dbReference>
<dbReference type="InterPro" id="IPR019740">
    <property type="entry name" value="Pyridox_Oxase_CS"/>
</dbReference>
<evidence type="ECO:0000256" key="8">
    <source>
        <dbReference type="ARBA" id="ARBA00022630"/>
    </source>
</evidence>
<dbReference type="STRING" id="361077.A0A151ZDB3"/>
<feature type="region of interest" description="Disordered" evidence="16">
    <location>
        <begin position="217"/>
        <end position="254"/>
    </location>
</feature>
<gene>
    <name evidence="19" type="ORF">DLAC_07150</name>
</gene>
<keyword evidence="10" id="KW-0560">Oxidoreductase</keyword>
<dbReference type="InterPro" id="IPR000659">
    <property type="entry name" value="Pyridox_Oxase"/>
</dbReference>
<comment type="caution">
    <text evidence="19">The sequence shown here is derived from an EMBL/GenBank/DDBJ whole genome shotgun (WGS) entry which is preliminary data.</text>
</comment>
<evidence type="ECO:0000256" key="10">
    <source>
        <dbReference type="ARBA" id="ARBA00023002"/>
    </source>
</evidence>
<dbReference type="Proteomes" id="UP000076078">
    <property type="component" value="Unassembled WGS sequence"/>
</dbReference>
<evidence type="ECO:0000256" key="6">
    <source>
        <dbReference type="ARBA" id="ARBA00011738"/>
    </source>
</evidence>
<dbReference type="PANTHER" id="PTHR10851:SF0">
    <property type="entry name" value="PYRIDOXINE-5'-PHOSPHATE OXIDASE"/>
    <property type="match status" value="1"/>
</dbReference>
<comment type="pathway">
    <text evidence="3">Cofactor metabolism; pyridoxal 5'-phosphate salvage; pyridoxal 5'-phosphate from pyridoxamine 5'-phosphate: step 1/1.</text>
</comment>
<comment type="catalytic activity">
    <reaction evidence="12">
        <text>pyridoxamine 5'-phosphate + O2 + H2O = pyridoxal 5'-phosphate + H2O2 + NH4(+)</text>
        <dbReference type="Rhea" id="RHEA:15817"/>
        <dbReference type="ChEBI" id="CHEBI:15377"/>
        <dbReference type="ChEBI" id="CHEBI:15379"/>
        <dbReference type="ChEBI" id="CHEBI:16240"/>
        <dbReference type="ChEBI" id="CHEBI:28938"/>
        <dbReference type="ChEBI" id="CHEBI:58451"/>
        <dbReference type="ChEBI" id="CHEBI:597326"/>
        <dbReference type="EC" id="1.4.3.5"/>
    </reaction>
    <physiologicalReaction direction="left-to-right" evidence="12">
        <dbReference type="Rhea" id="RHEA:15818"/>
    </physiologicalReaction>
</comment>
<dbReference type="PROSITE" id="PS01064">
    <property type="entry name" value="PYRIDOX_OXIDASE"/>
    <property type="match status" value="1"/>
</dbReference>
<evidence type="ECO:0000259" key="17">
    <source>
        <dbReference type="Pfam" id="PF01243"/>
    </source>
</evidence>
<dbReference type="NCBIfam" id="NF004231">
    <property type="entry name" value="PRK05679.1"/>
    <property type="match status" value="1"/>
</dbReference>
<evidence type="ECO:0000256" key="13">
    <source>
        <dbReference type="ARBA" id="ARBA00052947"/>
    </source>
</evidence>
<evidence type="ECO:0000256" key="1">
    <source>
        <dbReference type="ARBA" id="ARBA00001917"/>
    </source>
</evidence>
<organism evidence="19 20">
    <name type="scientific">Tieghemostelium lacteum</name>
    <name type="common">Slime mold</name>
    <name type="synonym">Dictyostelium lacteum</name>
    <dbReference type="NCBI Taxonomy" id="361077"/>
    <lineage>
        <taxon>Eukaryota</taxon>
        <taxon>Amoebozoa</taxon>
        <taxon>Evosea</taxon>
        <taxon>Eumycetozoa</taxon>
        <taxon>Dictyostelia</taxon>
        <taxon>Dictyosteliales</taxon>
        <taxon>Raperosteliaceae</taxon>
        <taxon>Tieghemostelium</taxon>
    </lineage>
</organism>
<dbReference type="OMA" id="AYFRTRP"/>
<evidence type="ECO:0000313" key="20">
    <source>
        <dbReference type="Proteomes" id="UP000076078"/>
    </source>
</evidence>
<evidence type="ECO:0000256" key="15">
    <source>
        <dbReference type="ARBA" id="ARBA00077914"/>
    </source>
</evidence>
<sequence>MMSSPLLSKMREDYKLGTLEESSVLESPFKQYEKWLGDEILWKLVSEPNAMVLSTCSKDGKPSGRVVLLKYFDENGFVFFTNYNSRKSRELTENQYAALTFYWTQRQVRIEGTAERLSKEDSEKYFAVRPRESQIGAWVSEVQSAEVTKQSLVEAQYKLEKQFKDQPVPMPEFWGGWRIVPTSFEFWQGKGGRIHDRLKFKLNPMVIPLFKDLHIDTSNNNNNNDSSNSDQSSPDPVPLNNSTNDILNEGNDNDNGRWIIKRLAP</sequence>
<comment type="pathway">
    <text evidence="4">Cofactor metabolism; pyridoxal 5'-phosphate salvage; pyridoxal 5'-phosphate from pyridoxine 5'-phosphate: step 1/1.</text>
</comment>
<comment type="function">
    <text evidence="2">Catalyzes the oxidation of either pyridoxine 5'-phosphate (PNP) or pyridoxamine 5'-phosphate (PMP) into pyridoxal 5'-phosphate (PLP).</text>
</comment>
<keyword evidence="20" id="KW-1185">Reference proteome</keyword>
<evidence type="ECO:0000256" key="16">
    <source>
        <dbReference type="SAM" id="MobiDB-lite"/>
    </source>
</evidence>
<dbReference type="SUPFAM" id="SSF50475">
    <property type="entry name" value="FMN-binding split barrel"/>
    <property type="match status" value="1"/>
</dbReference>
<evidence type="ECO:0000256" key="5">
    <source>
        <dbReference type="ARBA" id="ARBA00007301"/>
    </source>
</evidence>
<dbReference type="UniPathway" id="UPA01068">
    <property type="reaction ID" value="UER00304"/>
</dbReference>
<comment type="catalytic activity">
    <reaction evidence="13">
        <text>pyridoxine 5'-phosphate + O2 = pyridoxal 5'-phosphate + H2O2</text>
        <dbReference type="Rhea" id="RHEA:15149"/>
        <dbReference type="ChEBI" id="CHEBI:15379"/>
        <dbReference type="ChEBI" id="CHEBI:16240"/>
        <dbReference type="ChEBI" id="CHEBI:58589"/>
        <dbReference type="ChEBI" id="CHEBI:597326"/>
        <dbReference type="EC" id="1.4.3.5"/>
    </reaction>
    <physiologicalReaction direction="left-to-right" evidence="13">
        <dbReference type="Rhea" id="RHEA:15150"/>
    </physiologicalReaction>
</comment>
<protein>
    <recommendedName>
        <fullName evidence="14">Pyridoxine-5'-phosphate oxidase</fullName>
        <ecNumber evidence="7">1.4.3.5</ecNumber>
    </recommendedName>
    <alternativeName>
        <fullName evidence="15">Pyridoxamine-phosphate oxidase</fullName>
    </alternativeName>
</protein>
<evidence type="ECO:0000259" key="18">
    <source>
        <dbReference type="Pfam" id="PF10590"/>
    </source>
</evidence>
<dbReference type="NCBIfam" id="TIGR00558">
    <property type="entry name" value="pdxH"/>
    <property type="match status" value="1"/>
</dbReference>
<name>A0A151ZDB3_TIELA</name>
<dbReference type="InterPro" id="IPR012349">
    <property type="entry name" value="Split_barrel_FMN-bd"/>
</dbReference>
<dbReference type="Gene3D" id="2.30.110.10">
    <property type="entry name" value="Electron Transport, Fmn-binding Protein, Chain A"/>
    <property type="match status" value="1"/>
</dbReference>
<evidence type="ECO:0000256" key="12">
    <source>
        <dbReference type="ARBA" id="ARBA00050530"/>
    </source>
</evidence>
<dbReference type="OrthoDB" id="303614at2759"/>
<keyword evidence="9" id="KW-0288">FMN</keyword>
<feature type="domain" description="Pyridoxamine 5'-phosphate oxidase N-terminal" evidence="17">
    <location>
        <begin position="44"/>
        <end position="155"/>
    </location>
</feature>
<reference evidence="19 20" key="1">
    <citation type="submission" date="2015-12" db="EMBL/GenBank/DDBJ databases">
        <title>Dictyostelia acquired genes for synthesis and detection of signals that induce cell-type specialization by lateral gene transfer from prokaryotes.</title>
        <authorList>
            <person name="Gloeckner G."/>
            <person name="Schaap P."/>
        </authorList>
    </citation>
    <scope>NUCLEOTIDE SEQUENCE [LARGE SCALE GENOMIC DNA]</scope>
    <source>
        <strain evidence="19 20">TK</strain>
    </source>
</reference>
<comment type="similarity">
    <text evidence="5">Belongs to the pyridoxamine 5'-phosphate oxidase family.</text>
</comment>
<proteinExistence type="inferred from homology"/>
<dbReference type="EMBL" id="LODT01000032">
    <property type="protein sequence ID" value="KYQ91915.1"/>
    <property type="molecule type" value="Genomic_DNA"/>
</dbReference>
<evidence type="ECO:0000256" key="2">
    <source>
        <dbReference type="ARBA" id="ARBA00003691"/>
    </source>
</evidence>
<dbReference type="FunFam" id="2.30.110.10:FF:000020">
    <property type="entry name" value="PNPO isoform 11"/>
    <property type="match status" value="1"/>
</dbReference>
<keyword evidence="11" id="KW-0664">Pyridoxine biosynthesis</keyword>
<keyword evidence="8" id="KW-0285">Flavoprotein</keyword>
<accession>A0A151ZDB3</accession>
<dbReference type="PANTHER" id="PTHR10851">
    <property type="entry name" value="PYRIDOXINE-5-PHOSPHATE OXIDASE"/>
    <property type="match status" value="1"/>
</dbReference>
<evidence type="ECO:0000313" key="19">
    <source>
        <dbReference type="EMBL" id="KYQ91915.1"/>
    </source>
</evidence>
<dbReference type="GO" id="GO:0004733">
    <property type="term" value="F:pyridoxamine phosphate oxidase activity"/>
    <property type="evidence" value="ECO:0007669"/>
    <property type="project" value="UniProtKB-EC"/>
</dbReference>
<evidence type="ECO:0000256" key="11">
    <source>
        <dbReference type="ARBA" id="ARBA00023096"/>
    </source>
</evidence>
<dbReference type="Pfam" id="PF01243">
    <property type="entry name" value="PNPOx_N"/>
    <property type="match status" value="1"/>
</dbReference>
<feature type="domain" description="Pyridoxine 5'-phosphate oxidase dimerisation C-terminal" evidence="18">
    <location>
        <begin position="174"/>
        <end position="202"/>
    </location>
</feature>
<dbReference type="FunCoup" id="A0A151ZDB3">
    <property type="interactions" value="112"/>
</dbReference>
<dbReference type="EC" id="1.4.3.5" evidence="7"/>
<evidence type="ECO:0000256" key="4">
    <source>
        <dbReference type="ARBA" id="ARBA00005037"/>
    </source>
</evidence>
<dbReference type="InterPro" id="IPR011576">
    <property type="entry name" value="Pyridox_Oxase_N"/>
</dbReference>
<evidence type="ECO:0000256" key="9">
    <source>
        <dbReference type="ARBA" id="ARBA00022643"/>
    </source>
</evidence>
<feature type="compositionally biased region" description="Low complexity" evidence="16">
    <location>
        <begin position="218"/>
        <end position="233"/>
    </location>
</feature>
<comment type="cofactor">
    <cofactor evidence="1">
        <name>FMN</name>
        <dbReference type="ChEBI" id="CHEBI:58210"/>
    </cofactor>
</comment>
<dbReference type="InParanoid" id="A0A151ZDB3"/>
<dbReference type="HAMAP" id="MF_01629">
    <property type="entry name" value="PdxH"/>
    <property type="match status" value="1"/>
</dbReference>
<dbReference type="GO" id="GO:0008615">
    <property type="term" value="P:pyridoxine biosynthetic process"/>
    <property type="evidence" value="ECO:0007669"/>
    <property type="project" value="UniProtKB-KW"/>
</dbReference>
<evidence type="ECO:0000256" key="14">
    <source>
        <dbReference type="ARBA" id="ARBA00073441"/>
    </source>
</evidence>
<dbReference type="Pfam" id="PF10590">
    <property type="entry name" value="PNP_phzG_C"/>
    <property type="match status" value="1"/>
</dbReference>
<comment type="subunit">
    <text evidence="6">Homodimer.</text>
</comment>
<dbReference type="GO" id="GO:0010181">
    <property type="term" value="F:FMN binding"/>
    <property type="evidence" value="ECO:0007669"/>
    <property type="project" value="InterPro"/>
</dbReference>
<evidence type="ECO:0000256" key="7">
    <source>
        <dbReference type="ARBA" id="ARBA00012801"/>
    </source>
</evidence>
<evidence type="ECO:0000256" key="3">
    <source>
        <dbReference type="ARBA" id="ARBA00004738"/>
    </source>
</evidence>